<evidence type="ECO:0000313" key="2">
    <source>
        <dbReference type="EMBL" id="OLF04772.1"/>
    </source>
</evidence>
<feature type="domain" description="Luciferase-like" evidence="1">
    <location>
        <begin position="1"/>
        <end position="227"/>
    </location>
</feature>
<dbReference type="InterPro" id="IPR011251">
    <property type="entry name" value="Luciferase-like_dom"/>
</dbReference>
<dbReference type="InterPro" id="IPR051260">
    <property type="entry name" value="Diverse_substr_monoxygenases"/>
</dbReference>
<keyword evidence="3" id="KW-1185">Reference proteome</keyword>
<comment type="caution">
    <text evidence="2">The sequence shown here is derived from an EMBL/GenBank/DDBJ whole genome shotgun (WGS) entry which is preliminary data.</text>
</comment>
<evidence type="ECO:0000259" key="1">
    <source>
        <dbReference type="Pfam" id="PF00296"/>
    </source>
</evidence>
<dbReference type="PANTHER" id="PTHR30011:SF32">
    <property type="entry name" value="CONSERVED PROTEIN"/>
    <property type="match status" value="1"/>
</dbReference>
<accession>A0A7Z0WGB8</accession>
<dbReference type="Proteomes" id="UP000185696">
    <property type="component" value="Unassembled WGS sequence"/>
</dbReference>
<dbReference type="GO" id="GO:0016705">
    <property type="term" value="F:oxidoreductase activity, acting on paired donors, with incorporation or reduction of molecular oxygen"/>
    <property type="evidence" value="ECO:0007669"/>
    <property type="project" value="InterPro"/>
</dbReference>
<organism evidence="2 3">
    <name type="scientific">Actinophytocola xinjiangensis</name>
    <dbReference type="NCBI Taxonomy" id="485602"/>
    <lineage>
        <taxon>Bacteria</taxon>
        <taxon>Bacillati</taxon>
        <taxon>Actinomycetota</taxon>
        <taxon>Actinomycetes</taxon>
        <taxon>Pseudonocardiales</taxon>
        <taxon>Pseudonocardiaceae</taxon>
    </lineage>
</organism>
<dbReference type="PANTHER" id="PTHR30011">
    <property type="entry name" value="ALKANESULFONATE MONOOXYGENASE-RELATED"/>
    <property type="match status" value="1"/>
</dbReference>
<proteinExistence type="predicted"/>
<protein>
    <submittedName>
        <fullName evidence="2">Methylene-tetrahydromethanopterin reductase</fullName>
    </submittedName>
</protein>
<reference evidence="2 3" key="1">
    <citation type="submission" date="2016-12" db="EMBL/GenBank/DDBJ databases">
        <title>The draft genome sequence of Actinophytocola xinjiangensis.</title>
        <authorList>
            <person name="Wang W."/>
            <person name="Yuan L."/>
        </authorList>
    </citation>
    <scope>NUCLEOTIDE SEQUENCE [LARGE SCALE GENOMIC DNA]</scope>
    <source>
        <strain evidence="2 3">CGMCC 4.4663</strain>
    </source>
</reference>
<dbReference type="Gene3D" id="3.20.20.30">
    <property type="entry name" value="Luciferase-like domain"/>
    <property type="match status" value="1"/>
</dbReference>
<dbReference type="SUPFAM" id="SSF51679">
    <property type="entry name" value="Bacterial luciferase-like"/>
    <property type="match status" value="1"/>
</dbReference>
<evidence type="ECO:0000313" key="3">
    <source>
        <dbReference type="Proteomes" id="UP000185696"/>
    </source>
</evidence>
<dbReference type="InterPro" id="IPR036661">
    <property type="entry name" value="Luciferase-like_sf"/>
</dbReference>
<dbReference type="Pfam" id="PF00296">
    <property type="entry name" value="Bac_luciferase"/>
    <property type="match status" value="1"/>
</dbReference>
<dbReference type="RefSeq" id="WP_075138168.1">
    <property type="nucleotide sequence ID" value="NZ_MSIF01000038.1"/>
</dbReference>
<dbReference type="AlphaFoldDB" id="A0A7Z0WGB8"/>
<dbReference type="OrthoDB" id="5723200at2"/>
<gene>
    <name evidence="2" type="ORF">BLA60_39225</name>
</gene>
<sequence length="275" mass="28873">MRVGIGLPNTIPGTPGALLVEWARRADTGPFSTVAVLDRLVYDSVDPFAALSAASAVTERVRLATNIAIGPLRSPAMLAKQALSVDALSDGRLTLGLGVGARRDDYAAAGVDRRTRGAVLSEQLAYLRGQLDESGVGPARPPVELLVGGASGAAFARVARYADGYAHGGGPPRAFGSAAARARAAWRDLERPGEPILWGQGYFALGDPDRGSAYLRDYYAFTGPFAEKIAAGNLTSARAVKDFVRGYEAQGCDELILYPTVADLDDLARLVEVLA</sequence>
<name>A0A7Z0WGB8_9PSEU</name>
<dbReference type="EMBL" id="MSIF01000038">
    <property type="protein sequence ID" value="OLF04772.1"/>
    <property type="molecule type" value="Genomic_DNA"/>
</dbReference>